<evidence type="ECO:0000259" key="2">
    <source>
        <dbReference type="Pfam" id="PF03807"/>
    </source>
</evidence>
<sequence length="251" mass="27220">MKIGIIGLGDVGSGIARKLAAAGYEVKVNNRKQPDELALKAKELGATPATLEEVVKDVDIIFICVPAIAIPLLPKDFLKNVPPDVIIVETTNYYPFRDGGIEELEKGKVESVWVAEQLGRPVIKAFNELPAYALEHLGKAKGEDGRIAIAVSGDDEKAKQIVSRLINDTGFDAVDAGSISESWRHQPGTPAYCTELNAAELKKALAEAVKEKSSSTREFAINKIIKSNPPPSHEEIVKLHRSLFTENAQKS</sequence>
<evidence type="ECO:0000256" key="1">
    <source>
        <dbReference type="ARBA" id="ARBA00023002"/>
    </source>
</evidence>
<reference evidence="3" key="1">
    <citation type="submission" date="2024-02" db="EMBL/GenBank/DDBJ databases">
        <authorList>
            <consortium name="ELIXIR-Norway"/>
            <consortium name="Elixir Norway"/>
        </authorList>
    </citation>
    <scope>NUCLEOTIDE SEQUENCE</scope>
</reference>
<evidence type="ECO:0000313" key="4">
    <source>
        <dbReference type="Proteomes" id="UP001497444"/>
    </source>
</evidence>
<evidence type="ECO:0000313" key="3">
    <source>
        <dbReference type="EMBL" id="CAK9253491.1"/>
    </source>
</evidence>
<comment type="caution">
    <text evidence="3">The sequence shown here is derived from an EMBL/GenBank/DDBJ whole genome shotgun (WGS) entry which is preliminary data.</text>
</comment>
<dbReference type="Proteomes" id="UP001497444">
    <property type="component" value="Unassembled WGS sequence"/>
</dbReference>
<gene>
    <name evidence="3" type="ORF">CSSPJE1EN1_LOCUS28869</name>
</gene>
<dbReference type="Gene3D" id="3.40.50.720">
    <property type="entry name" value="NAD(P)-binding Rossmann-like Domain"/>
    <property type="match status" value="1"/>
</dbReference>
<dbReference type="PANTHER" id="PTHR14239">
    <property type="entry name" value="DUDULIN-RELATED"/>
    <property type="match status" value="1"/>
</dbReference>
<dbReference type="InterPro" id="IPR036291">
    <property type="entry name" value="NAD(P)-bd_dom_sf"/>
</dbReference>
<dbReference type="InterPro" id="IPR051267">
    <property type="entry name" value="STEAP_metalloreductase"/>
</dbReference>
<dbReference type="EMBL" id="CAXAQS010000873">
    <property type="protein sequence ID" value="CAK9253491.1"/>
    <property type="molecule type" value="Genomic_DNA"/>
</dbReference>
<accession>A0ABP0VGB8</accession>
<dbReference type="InterPro" id="IPR028939">
    <property type="entry name" value="P5C_Rdtase_cat_N"/>
</dbReference>
<organism evidence="3 4">
    <name type="scientific">Sphagnum jensenii</name>
    <dbReference type="NCBI Taxonomy" id="128206"/>
    <lineage>
        <taxon>Eukaryota</taxon>
        <taxon>Viridiplantae</taxon>
        <taxon>Streptophyta</taxon>
        <taxon>Embryophyta</taxon>
        <taxon>Bryophyta</taxon>
        <taxon>Sphagnophytina</taxon>
        <taxon>Sphagnopsida</taxon>
        <taxon>Sphagnales</taxon>
        <taxon>Sphagnaceae</taxon>
        <taxon>Sphagnum</taxon>
    </lineage>
</organism>
<name>A0ABP0VGB8_9BRYO</name>
<protein>
    <recommendedName>
        <fullName evidence="2">Pyrroline-5-carboxylate reductase catalytic N-terminal domain-containing protein</fullName>
    </recommendedName>
</protein>
<keyword evidence="1" id="KW-0560">Oxidoreductase</keyword>
<dbReference type="SUPFAM" id="SSF51735">
    <property type="entry name" value="NAD(P)-binding Rossmann-fold domains"/>
    <property type="match status" value="1"/>
</dbReference>
<feature type="domain" description="Pyrroline-5-carboxylate reductase catalytic N-terminal" evidence="2">
    <location>
        <begin position="2"/>
        <end position="93"/>
    </location>
</feature>
<dbReference type="Pfam" id="PF03807">
    <property type="entry name" value="F420_oxidored"/>
    <property type="match status" value="1"/>
</dbReference>
<dbReference type="PANTHER" id="PTHR14239:SF0">
    <property type="entry name" value="F420-DEPENDENT NADP REDUCTASE"/>
    <property type="match status" value="1"/>
</dbReference>
<keyword evidence="4" id="KW-1185">Reference proteome</keyword>
<proteinExistence type="predicted"/>